<evidence type="ECO:0000256" key="6">
    <source>
        <dbReference type="SAM" id="MobiDB-lite"/>
    </source>
</evidence>
<evidence type="ECO:0000256" key="2">
    <source>
        <dbReference type="ARBA" id="ARBA00022475"/>
    </source>
</evidence>
<feature type="transmembrane region" description="Helical" evidence="7">
    <location>
        <begin position="229"/>
        <end position="254"/>
    </location>
</feature>
<feature type="transmembrane region" description="Helical" evidence="7">
    <location>
        <begin position="275"/>
        <end position="300"/>
    </location>
</feature>
<keyword evidence="5 7" id="KW-0472">Membrane</keyword>
<dbReference type="InterPro" id="IPR004869">
    <property type="entry name" value="MMPL_dom"/>
</dbReference>
<feature type="transmembrane region" description="Helical" evidence="7">
    <location>
        <begin position="653"/>
        <end position="673"/>
    </location>
</feature>
<name>A0A086Z1A0_9BIFI</name>
<feature type="transmembrane region" description="Helical" evidence="7">
    <location>
        <begin position="312"/>
        <end position="331"/>
    </location>
</feature>
<keyword evidence="4 7" id="KW-1133">Transmembrane helix</keyword>
<gene>
    <name evidence="9" type="ORF">BACT_1002</name>
</gene>
<feature type="transmembrane region" description="Helical" evidence="7">
    <location>
        <begin position="575"/>
        <end position="595"/>
    </location>
</feature>
<feature type="transmembrane region" description="Helical" evidence="7">
    <location>
        <begin position="204"/>
        <end position="223"/>
    </location>
</feature>
<feature type="region of interest" description="Disordered" evidence="6">
    <location>
        <begin position="696"/>
        <end position="727"/>
    </location>
</feature>
<dbReference type="PANTHER" id="PTHR33406:SF13">
    <property type="entry name" value="MEMBRANE PROTEIN YDFJ"/>
    <property type="match status" value="1"/>
</dbReference>
<dbReference type="EMBL" id="JGYK01000001">
    <property type="protein sequence ID" value="KFI40300.1"/>
    <property type="molecule type" value="Genomic_DNA"/>
</dbReference>
<evidence type="ECO:0000313" key="9">
    <source>
        <dbReference type="EMBL" id="KFI40300.1"/>
    </source>
</evidence>
<feature type="domain" description="Membrane transport protein MMPL" evidence="8">
    <location>
        <begin position="423"/>
        <end position="675"/>
    </location>
</feature>
<dbReference type="eggNOG" id="COG1033">
    <property type="taxonomic scope" value="Bacteria"/>
</dbReference>
<feature type="transmembrane region" description="Helical" evidence="7">
    <location>
        <begin position="178"/>
        <end position="197"/>
    </location>
</feature>
<reference evidence="9 10" key="1">
    <citation type="submission" date="2014-03" db="EMBL/GenBank/DDBJ databases">
        <title>Genomics of Bifidobacteria.</title>
        <authorList>
            <person name="Ventura M."/>
            <person name="Milani C."/>
            <person name="Lugli G.A."/>
        </authorList>
    </citation>
    <scope>NUCLEOTIDE SEQUENCE [LARGE SCALE GENOMIC DNA]</scope>
    <source>
        <strain evidence="9 10">DSM 22766</strain>
    </source>
</reference>
<dbReference type="Gene3D" id="1.20.1640.10">
    <property type="entry name" value="Multidrug efflux transporter AcrB transmembrane domain"/>
    <property type="match status" value="2"/>
</dbReference>
<keyword evidence="3 7" id="KW-0812">Transmembrane</keyword>
<evidence type="ECO:0000256" key="5">
    <source>
        <dbReference type="ARBA" id="ARBA00023136"/>
    </source>
</evidence>
<accession>A0A086Z1A0</accession>
<evidence type="ECO:0000259" key="8">
    <source>
        <dbReference type="Pfam" id="PF03176"/>
    </source>
</evidence>
<feature type="transmembrane region" description="Helical" evidence="7">
    <location>
        <begin position="524"/>
        <end position="542"/>
    </location>
</feature>
<sequence length="727" mass="78793">MLRAVDLCKRFLRHRKAVAAVFALFTALCALCYPLVKVNYSMVDYLPSQAPSVVALKDMRSAFGSGIPNARLYAEGLDPYQADRLSRDLADVEGVTQVMWLGSAVDNKEPVQVQDARVVKPWKRGDGYLYQLTVDAARAVPASSAIRQVAWKAGAKQVSLDGEVATAADTEVSTSKQVVQIMLVAIAIVILILLLTSHSWFEPVIFLLVIGAAIIMNMGSNILLPDISFVSQICGAVLQLAVSMDYAIVLLHTFRRQEALRADPEEAMAYAMVKGFSVVLSSAAVTFFGFLSLTVMRFGVGVNMGLVLAKGIVFSFLSVMLLMPCLILLMLKPLKALEHRYLMPSFGGFARLCQRVMIPAALVVVALALPSYLAQSRTNFVYGSSDFINPASQQGRESARISQVFGQEETWVVMVPEGHWAKEQATLDDLKAMNHVNSVTSYITVAGRATPVQVAPEATLKQVMNHGWSRMVVSLDVESDSDTAYDMVSSVRRLLANRYGSDYRLIGSTVSLYDLRDTVRQDSLKVSLFSIGSIALILMFMTRSLTIPLVVLLAIEASIWMNLAVPYFTGQTINYIGYLVIDSVQLGAAVDYAIIYTREYLERRAQVGAKDASRQAIQGSAITILTSSSILVCAGVAVRLIATNGVISELGTLLARGAFFAMVLMFLLLPCLLRVFDGLIRHTSIGLRFATASGQGGEAGGRLPDPGEPGRLGTLGAAAVPQEGRQG</sequence>
<evidence type="ECO:0000256" key="7">
    <source>
        <dbReference type="SAM" id="Phobius"/>
    </source>
</evidence>
<dbReference type="SUPFAM" id="SSF82866">
    <property type="entry name" value="Multidrug efflux transporter AcrB transmembrane domain"/>
    <property type="match status" value="2"/>
</dbReference>
<feature type="transmembrane region" description="Helical" evidence="7">
    <location>
        <begin position="549"/>
        <end position="569"/>
    </location>
</feature>
<comment type="subcellular location">
    <subcellularLocation>
        <location evidence="1">Cell membrane</location>
        <topology evidence="1">Multi-pass membrane protein</topology>
    </subcellularLocation>
</comment>
<keyword evidence="2" id="KW-1003">Cell membrane</keyword>
<dbReference type="PANTHER" id="PTHR33406">
    <property type="entry name" value="MEMBRANE PROTEIN MJ1562-RELATED"/>
    <property type="match status" value="1"/>
</dbReference>
<protein>
    <submittedName>
        <fullName evidence="9">Putative membrane protein</fullName>
    </submittedName>
</protein>
<dbReference type="RefSeq" id="WP_051905310.1">
    <property type="nucleotide sequence ID" value="NZ_CP011786.1"/>
</dbReference>
<feature type="transmembrane region" description="Helical" evidence="7">
    <location>
        <begin position="352"/>
        <end position="373"/>
    </location>
</feature>
<organism evidence="9 10">
    <name type="scientific">Bifidobacterium actinocoloniiforme DSM 22766</name>
    <dbReference type="NCBI Taxonomy" id="1437605"/>
    <lineage>
        <taxon>Bacteria</taxon>
        <taxon>Bacillati</taxon>
        <taxon>Actinomycetota</taxon>
        <taxon>Actinomycetes</taxon>
        <taxon>Bifidobacteriales</taxon>
        <taxon>Bifidobacteriaceae</taxon>
        <taxon>Bifidobacterium</taxon>
    </lineage>
</organism>
<dbReference type="InterPro" id="IPR001036">
    <property type="entry name" value="Acrflvin-R"/>
</dbReference>
<comment type="caution">
    <text evidence="9">The sequence shown here is derived from an EMBL/GenBank/DDBJ whole genome shotgun (WGS) entry which is preliminary data.</text>
</comment>
<dbReference type="PRINTS" id="PR00702">
    <property type="entry name" value="ACRIFLAVINRP"/>
</dbReference>
<evidence type="ECO:0000256" key="3">
    <source>
        <dbReference type="ARBA" id="ARBA00022692"/>
    </source>
</evidence>
<dbReference type="GO" id="GO:0022857">
    <property type="term" value="F:transmembrane transporter activity"/>
    <property type="evidence" value="ECO:0007669"/>
    <property type="project" value="InterPro"/>
</dbReference>
<dbReference type="Proteomes" id="UP000029015">
    <property type="component" value="Unassembled WGS sequence"/>
</dbReference>
<dbReference type="Pfam" id="PF03176">
    <property type="entry name" value="MMPL"/>
    <property type="match status" value="2"/>
</dbReference>
<keyword evidence="10" id="KW-1185">Reference proteome</keyword>
<evidence type="ECO:0000313" key="10">
    <source>
        <dbReference type="Proteomes" id="UP000029015"/>
    </source>
</evidence>
<feature type="domain" description="Membrane transport protein MMPL" evidence="8">
    <location>
        <begin position="141"/>
        <end position="329"/>
    </location>
</feature>
<dbReference type="GO" id="GO:0005886">
    <property type="term" value="C:plasma membrane"/>
    <property type="evidence" value="ECO:0007669"/>
    <property type="project" value="UniProtKB-SubCell"/>
</dbReference>
<proteinExistence type="predicted"/>
<dbReference type="InterPro" id="IPR050545">
    <property type="entry name" value="Mycobact_MmpL"/>
</dbReference>
<dbReference type="AlphaFoldDB" id="A0A086Z1A0"/>
<evidence type="ECO:0000256" key="4">
    <source>
        <dbReference type="ARBA" id="ARBA00022989"/>
    </source>
</evidence>
<evidence type="ECO:0000256" key="1">
    <source>
        <dbReference type="ARBA" id="ARBA00004651"/>
    </source>
</evidence>
<feature type="transmembrane region" description="Helical" evidence="7">
    <location>
        <begin position="616"/>
        <end position="641"/>
    </location>
</feature>
<dbReference type="OrthoDB" id="2365435at2"/>